<evidence type="ECO:0000256" key="2">
    <source>
        <dbReference type="ARBA" id="ARBA00022741"/>
    </source>
</evidence>
<accession>A0ABX8JQU5</accession>
<dbReference type="Proteomes" id="UP000683493">
    <property type="component" value="Chromosome"/>
</dbReference>
<comment type="similarity">
    <text evidence="1">Belongs to the PhoH family.</text>
</comment>
<dbReference type="Pfam" id="PF02562">
    <property type="entry name" value="PhoH"/>
    <property type="match status" value="1"/>
</dbReference>
<keyword evidence="2" id="KW-0547">Nucleotide-binding</keyword>
<dbReference type="InterPro" id="IPR002716">
    <property type="entry name" value="PIN_dom"/>
</dbReference>
<dbReference type="EMBL" id="CP076724">
    <property type="protein sequence ID" value="QWV99496.1"/>
    <property type="molecule type" value="Genomic_DNA"/>
</dbReference>
<keyword evidence="6" id="KW-1185">Reference proteome</keyword>
<evidence type="ECO:0000259" key="4">
    <source>
        <dbReference type="SMART" id="SM00670"/>
    </source>
</evidence>
<evidence type="ECO:0000256" key="3">
    <source>
        <dbReference type="ARBA" id="ARBA00022840"/>
    </source>
</evidence>
<dbReference type="InterPro" id="IPR003714">
    <property type="entry name" value="PhoH"/>
</dbReference>
<dbReference type="PANTHER" id="PTHR30473">
    <property type="entry name" value="PROTEIN PHOH"/>
    <property type="match status" value="1"/>
</dbReference>
<dbReference type="PANTHER" id="PTHR30473:SF2">
    <property type="entry name" value="PIN DOMAIN-CONTAINING PROTEIN"/>
    <property type="match status" value="1"/>
</dbReference>
<evidence type="ECO:0000313" key="6">
    <source>
        <dbReference type="Proteomes" id="UP000683493"/>
    </source>
</evidence>
<gene>
    <name evidence="5" type="ORF">KP005_09530</name>
</gene>
<evidence type="ECO:0000313" key="5">
    <source>
        <dbReference type="EMBL" id="QWV99496.1"/>
    </source>
</evidence>
<protein>
    <submittedName>
        <fullName evidence="5">PhoH family protein</fullName>
    </submittedName>
</protein>
<evidence type="ECO:0000256" key="1">
    <source>
        <dbReference type="ARBA" id="ARBA00010393"/>
    </source>
</evidence>
<sequence>MKKIYVLDTNVLLYDPQALTKFEDNSIIIPITVIEEIDRFKKDMNETGRNARQVSRLMDAFRKEGSLSQGLALESGGTLKIEIYEEKVMKRLPPELREERGDNRILAVAVDLMESQKEMPVILVTKDTNLRIKADALGLAAQDYESDKVAIDELYTGYATLEVGADVIDRFYGQGWMDIDNGYLPNQYLLLTEAGNPSHSALGRFDHVSRRMVPLGKLDKEGVWSLFPRNLEQSLALDALLDDNIKIVTLVGKAGTGKTLLAIAAGLQKTAEENVYNRLLVSRPVFPMGRDLGFLPGDIEEKLSPWMQPIFDNVELLLSGHEGEKRHSKGYKELMAMGILEIEPLTYIRGRSIPNQYMIVDEAQNLTPHEIKTIVTRAGEGTKIILTGDPYQIDNPYVDAESNGLTYVVERLKEQTISGHVTMTKGERSELAELAANLL</sequence>
<organism evidence="5 6">
    <name type="scientific">Geomonas diazotrophica</name>
    <dbReference type="NCBI Taxonomy" id="2843197"/>
    <lineage>
        <taxon>Bacteria</taxon>
        <taxon>Pseudomonadati</taxon>
        <taxon>Thermodesulfobacteriota</taxon>
        <taxon>Desulfuromonadia</taxon>
        <taxon>Geobacterales</taxon>
        <taxon>Geobacteraceae</taxon>
        <taxon>Geomonas</taxon>
    </lineage>
</organism>
<proteinExistence type="inferred from homology"/>
<dbReference type="SMART" id="SM00670">
    <property type="entry name" value="PINc"/>
    <property type="match status" value="1"/>
</dbReference>
<keyword evidence="3" id="KW-0067">ATP-binding</keyword>
<feature type="domain" description="PIN" evidence="4">
    <location>
        <begin position="3"/>
        <end position="132"/>
    </location>
</feature>
<dbReference type="InterPro" id="IPR051451">
    <property type="entry name" value="PhoH2-like"/>
</dbReference>
<reference evidence="5 6" key="1">
    <citation type="submission" date="2021-06" db="EMBL/GenBank/DDBJ databases">
        <title>Gemonas diversity in paddy soil.</title>
        <authorList>
            <person name="Liu G."/>
        </authorList>
    </citation>
    <scope>NUCLEOTIDE SEQUENCE [LARGE SCALE GENOMIC DNA]</scope>
    <source>
        <strain evidence="5 6">RG29</strain>
    </source>
</reference>
<dbReference type="CDD" id="cd09883">
    <property type="entry name" value="PIN_VapC_PhoHL-ATPase"/>
    <property type="match status" value="1"/>
</dbReference>
<name>A0ABX8JQU5_9BACT</name>
<dbReference type="Pfam" id="PF13638">
    <property type="entry name" value="PIN_4"/>
    <property type="match status" value="1"/>
</dbReference>